<evidence type="ECO:0000256" key="3">
    <source>
        <dbReference type="SAM" id="SignalP"/>
    </source>
</evidence>
<dbReference type="InterPro" id="IPR018976">
    <property type="entry name" value="Imelysin-like"/>
</dbReference>
<dbReference type="AlphaFoldDB" id="A0A4S4NBC3"/>
<name>A0A4S4NBC3_9RHOB</name>
<keyword evidence="6" id="KW-1185">Reference proteome</keyword>
<evidence type="ECO:0000259" key="4">
    <source>
        <dbReference type="Pfam" id="PF09375"/>
    </source>
</evidence>
<evidence type="ECO:0000256" key="2">
    <source>
        <dbReference type="ARBA" id="ARBA00022729"/>
    </source>
</evidence>
<dbReference type="OrthoDB" id="5729110at2"/>
<comment type="subcellular location">
    <subcellularLocation>
        <location evidence="1">Cell envelope</location>
    </subcellularLocation>
</comment>
<sequence length="330" mass="35885">MRFLSLALSILLPAAHIVQAAESEAIVQAHILPRYALLDSETAKLADAAEADCRPQSEALQTAYHSAFDAWIGVAHLRFGPSEQGDRAFALAFWPDPRGSTPKALGALIRDADPALDAADSFASVSIAARGFYALEYLLYDPAFKDAQTAEYQCRLITAITQDIHRNAAAIRAGWEDGYGALLAHPGNDTYRSADEATRQVFTALSTGLEFNADTRLGRPLGTFDRPRPNRAEARRSGRSLRHVVLSLASLRELAGLISDSDAELDRKFELALERADRLDDPIFAGVADPAKRFRVEALQQSVRDIRSVLSEHVGPRLGIAAGFNSMDGD</sequence>
<comment type="caution">
    <text evidence="5">The sequence shown here is derived from an EMBL/GenBank/DDBJ whole genome shotgun (WGS) entry which is preliminary data.</text>
</comment>
<evidence type="ECO:0000256" key="1">
    <source>
        <dbReference type="ARBA" id="ARBA00004196"/>
    </source>
</evidence>
<dbReference type="Pfam" id="PF09375">
    <property type="entry name" value="Peptidase_M75"/>
    <property type="match status" value="1"/>
</dbReference>
<dbReference type="GO" id="GO:0030313">
    <property type="term" value="C:cell envelope"/>
    <property type="evidence" value="ECO:0007669"/>
    <property type="project" value="UniProtKB-SubCell"/>
</dbReference>
<dbReference type="CDD" id="cd14659">
    <property type="entry name" value="Imelysin-like_IPPA"/>
    <property type="match status" value="1"/>
</dbReference>
<gene>
    <name evidence="5" type="ORF">E4Z66_07025</name>
</gene>
<evidence type="ECO:0000313" key="6">
    <source>
        <dbReference type="Proteomes" id="UP000306602"/>
    </source>
</evidence>
<reference evidence="5 6" key="1">
    <citation type="submission" date="2019-04" db="EMBL/GenBank/DDBJ databases">
        <title>Shimia ponticola sp. nov., isolated from seawater.</title>
        <authorList>
            <person name="Kim Y.-O."/>
            <person name="Yoon J.-H."/>
        </authorList>
    </citation>
    <scope>NUCLEOTIDE SEQUENCE [LARGE SCALE GENOMIC DNA]</scope>
    <source>
        <strain evidence="5 6">MYP11</strain>
    </source>
</reference>
<dbReference type="EMBL" id="SRKY01000002">
    <property type="protein sequence ID" value="THH36696.1"/>
    <property type="molecule type" value="Genomic_DNA"/>
</dbReference>
<keyword evidence="2 3" id="KW-0732">Signal</keyword>
<evidence type="ECO:0000313" key="5">
    <source>
        <dbReference type="EMBL" id="THH36696.1"/>
    </source>
</evidence>
<feature type="signal peptide" evidence="3">
    <location>
        <begin position="1"/>
        <end position="20"/>
    </location>
</feature>
<protein>
    <submittedName>
        <fullName evidence="5">Peptidase M75</fullName>
    </submittedName>
</protein>
<feature type="chain" id="PRO_5020852752" evidence="3">
    <location>
        <begin position="21"/>
        <end position="330"/>
    </location>
</feature>
<proteinExistence type="predicted"/>
<dbReference type="InterPro" id="IPR038352">
    <property type="entry name" value="Imelysin_sf"/>
</dbReference>
<dbReference type="RefSeq" id="WP_136462297.1">
    <property type="nucleotide sequence ID" value="NZ_SRKY01000002.1"/>
</dbReference>
<organism evidence="5 6">
    <name type="scientific">Aliishimia ponticola</name>
    <dbReference type="NCBI Taxonomy" id="2499833"/>
    <lineage>
        <taxon>Bacteria</taxon>
        <taxon>Pseudomonadati</taxon>
        <taxon>Pseudomonadota</taxon>
        <taxon>Alphaproteobacteria</taxon>
        <taxon>Rhodobacterales</taxon>
        <taxon>Paracoccaceae</taxon>
        <taxon>Aliishimia</taxon>
    </lineage>
</organism>
<dbReference type="InterPro" id="IPR034984">
    <property type="entry name" value="Imelysin-like_IPPA"/>
</dbReference>
<accession>A0A4S4NBC3</accession>
<feature type="domain" description="Imelysin-like" evidence="4">
    <location>
        <begin position="31"/>
        <end position="308"/>
    </location>
</feature>
<dbReference type="Gene3D" id="1.20.1420.20">
    <property type="entry name" value="M75 peptidase, HXXE motif"/>
    <property type="match status" value="1"/>
</dbReference>
<dbReference type="Proteomes" id="UP000306602">
    <property type="component" value="Unassembled WGS sequence"/>
</dbReference>